<dbReference type="GeneID" id="87898333"/>
<evidence type="ECO:0000259" key="1">
    <source>
        <dbReference type="Pfam" id="PF13924"/>
    </source>
</evidence>
<dbReference type="EMBL" id="JAFFGZ010000006">
    <property type="protein sequence ID" value="KAK4643702.1"/>
    <property type="molecule type" value="Genomic_DNA"/>
</dbReference>
<feature type="domain" description="Lipocalin-like" evidence="1">
    <location>
        <begin position="47"/>
        <end position="194"/>
    </location>
</feature>
<proteinExistence type="predicted"/>
<protein>
    <recommendedName>
        <fullName evidence="1">Lipocalin-like domain-containing protein</fullName>
    </recommendedName>
</protein>
<keyword evidence="3" id="KW-1185">Reference proteome</keyword>
<name>A0ABR0FLQ7_9PEZI</name>
<reference evidence="2 3" key="1">
    <citation type="journal article" date="2023" name="bioRxiv">
        <title>High-quality genome assemblies of four members of thePodospora anserinaspecies complex.</title>
        <authorList>
            <person name="Ament-Velasquez S.L."/>
            <person name="Vogan A.A."/>
            <person name="Wallerman O."/>
            <person name="Hartmann F."/>
            <person name="Gautier V."/>
            <person name="Silar P."/>
            <person name="Giraud T."/>
            <person name="Johannesson H."/>
        </authorList>
    </citation>
    <scope>NUCLEOTIDE SEQUENCE [LARGE SCALE GENOMIC DNA]</scope>
    <source>
        <strain evidence="2 3">CBS 112042</strain>
    </source>
</reference>
<dbReference type="InterPro" id="IPR024311">
    <property type="entry name" value="Lipocalin-like"/>
</dbReference>
<dbReference type="RefSeq" id="XP_062732678.1">
    <property type="nucleotide sequence ID" value="XM_062878851.1"/>
</dbReference>
<gene>
    <name evidence="2" type="ORF">QC761_405740</name>
</gene>
<comment type="caution">
    <text evidence="2">The sequence shown here is derived from an EMBL/GenBank/DDBJ whole genome shotgun (WGS) entry which is preliminary data.</text>
</comment>
<dbReference type="Pfam" id="PF13924">
    <property type="entry name" value="Lipocalin_5"/>
    <property type="match status" value="1"/>
</dbReference>
<evidence type="ECO:0000313" key="3">
    <source>
        <dbReference type="Proteomes" id="UP001322138"/>
    </source>
</evidence>
<sequence length="197" mass="22256">MSRERPRSRVMLYIYPRTVPGYVLLWSCYTQPTIEMKTQAIINFLAGTYSLLNTTQWRNGTQVSDPWGEKPAGLITYTRYGYMSAVMNSMEPDMRPPDIQWPPTTGGSIDDWALIGKTSLSYAGPFSFNTSVPLTKFSGQVLHGPVTTASIPRFVGQIQRRNYTVIEQDGEVYLTISVITTLAGTRSEIWWKRIVKG</sequence>
<evidence type="ECO:0000313" key="2">
    <source>
        <dbReference type="EMBL" id="KAK4643702.1"/>
    </source>
</evidence>
<organism evidence="2 3">
    <name type="scientific">Podospora bellae-mahoneyi</name>
    <dbReference type="NCBI Taxonomy" id="2093777"/>
    <lineage>
        <taxon>Eukaryota</taxon>
        <taxon>Fungi</taxon>
        <taxon>Dikarya</taxon>
        <taxon>Ascomycota</taxon>
        <taxon>Pezizomycotina</taxon>
        <taxon>Sordariomycetes</taxon>
        <taxon>Sordariomycetidae</taxon>
        <taxon>Sordariales</taxon>
        <taxon>Podosporaceae</taxon>
        <taxon>Podospora</taxon>
    </lineage>
</organism>
<dbReference type="Proteomes" id="UP001322138">
    <property type="component" value="Unassembled WGS sequence"/>
</dbReference>
<accession>A0ABR0FLQ7</accession>